<feature type="domain" description="RNA-binding S4" evidence="6">
    <location>
        <begin position="13"/>
        <end position="78"/>
    </location>
</feature>
<evidence type="ECO:0000313" key="8">
    <source>
        <dbReference type="Proteomes" id="UP000178742"/>
    </source>
</evidence>
<evidence type="ECO:0000256" key="4">
    <source>
        <dbReference type="PROSITE-ProRule" id="PRU00182"/>
    </source>
</evidence>
<comment type="catalytic activity">
    <reaction evidence="5">
        <text>a uridine in RNA = a pseudouridine in RNA</text>
        <dbReference type="Rhea" id="RHEA:48348"/>
        <dbReference type="Rhea" id="RHEA-COMP:12068"/>
        <dbReference type="Rhea" id="RHEA-COMP:12069"/>
        <dbReference type="ChEBI" id="CHEBI:65314"/>
        <dbReference type="ChEBI" id="CHEBI:65315"/>
    </reaction>
</comment>
<dbReference type="InterPro" id="IPR002942">
    <property type="entry name" value="S4_RNA-bd"/>
</dbReference>
<dbReference type="GO" id="GO:0000455">
    <property type="term" value="P:enzyme-directed rRNA pseudouridine synthesis"/>
    <property type="evidence" value="ECO:0007669"/>
    <property type="project" value="TreeGrafter"/>
</dbReference>
<dbReference type="Pfam" id="PF00849">
    <property type="entry name" value="PseudoU_synth_2"/>
    <property type="match status" value="1"/>
</dbReference>
<dbReference type="CDD" id="cd02869">
    <property type="entry name" value="PseudoU_synth_RluA_like"/>
    <property type="match status" value="1"/>
</dbReference>
<protein>
    <recommendedName>
        <fullName evidence="5">Pseudouridine synthase</fullName>
        <ecNumber evidence="5">5.4.99.-</ecNumber>
    </recommendedName>
</protein>
<dbReference type="Proteomes" id="UP000178742">
    <property type="component" value="Unassembled WGS sequence"/>
</dbReference>
<comment type="caution">
    <text evidence="7">The sequence shown here is derived from an EMBL/GenBank/DDBJ whole genome shotgun (WGS) entry which is preliminary data.</text>
</comment>
<dbReference type="GO" id="GO:0120159">
    <property type="term" value="F:rRNA pseudouridine synthase activity"/>
    <property type="evidence" value="ECO:0007669"/>
    <property type="project" value="UniProtKB-ARBA"/>
</dbReference>
<dbReference type="EMBL" id="MFPX01000013">
    <property type="protein sequence ID" value="OGH66651.1"/>
    <property type="molecule type" value="Genomic_DNA"/>
</dbReference>
<name>A0A1F6M4S6_9BACT</name>
<dbReference type="SUPFAM" id="SSF55174">
    <property type="entry name" value="Alpha-L RNA-binding motif"/>
    <property type="match status" value="1"/>
</dbReference>
<dbReference type="PANTHER" id="PTHR21600:SF44">
    <property type="entry name" value="RIBOSOMAL LARGE SUBUNIT PSEUDOURIDINE SYNTHASE D"/>
    <property type="match status" value="1"/>
</dbReference>
<accession>A0A1F6M4S6</accession>
<evidence type="ECO:0000313" key="7">
    <source>
        <dbReference type="EMBL" id="OGH66651.1"/>
    </source>
</evidence>
<dbReference type="GO" id="GO:0003723">
    <property type="term" value="F:RNA binding"/>
    <property type="evidence" value="ECO:0007669"/>
    <property type="project" value="UniProtKB-KW"/>
</dbReference>
<feature type="active site" evidence="3">
    <location>
        <position position="143"/>
    </location>
</feature>
<dbReference type="Gene3D" id="3.30.2350.10">
    <property type="entry name" value="Pseudouridine synthase"/>
    <property type="match status" value="1"/>
</dbReference>
<comment type="function">
    <text evidence="5">Responsible for synthesis of pseudouridine from uracil.</text>
</comment>
<dbReference type="AlphaFoldDB" id="A0A1F6M4S6"/>
<dbReference type="SMART" id="SM00363">
    <property type="entry name" value="S4"/>
    <property type="match status" value="1"/>
</dbReference>
<dbReference type="STRING" id="1798676.A3B90_01120"/>
<dbReference type="PROSITE" id="PS50889">
    <property type="entry name" value="S4"/>
    <property type="match status" value="1"/>
</dbReference>
<dbReference type="InterPro" id="IPR050188">
    <property type="entry name" value="RluA_PseudoU_synthase"/>
</dbReference>
<dbReference type="InterPro" id="IPR006225">
    <property type="entry name" value="PsdUridine_synth_RluC/D"/>
</dbReference>
<reference evidence="7 8" key="1">
    <citation type="journal article" date="2016" name="Nat. Commun.">
        <title>Thousands of microbial genomes shed light on interconnected biogeochemical processes in an aquifer system.</title>
        <authorList>
            <person name="Anantharaman K."/>
            <person name="Brown C.T."/>
            <person name="Hug L.A."/>
            <person name="Sharon I."/>
            <person name="Castelle C.J."/>
            <person name="Probst A.J."/>
            <person name="Thomas B.C."/>
            <person name="Singh A."/>
            <person name="Wilkins M.J."/>
            <person name="Karaoz U."/>
            <person name="Brodie E.L."/>
            <person name="Williams K.H."/>
            <person name="Hubbard S.S."/>
            <person name="Banfield J.F."/>
        </authorList>
    </citation>
    <scope>NUCLEOTIDE SEQUENCE [LARGE SCALE GENOMIC DNA]</scope>
</reference>
<gene>
    <name evidence="7" type="ORF">A3B90_01120</name>
</gene>
<dbReference type="NCBIfam" id="TIGR00005">
    <property type="entry name" value="rluA_subfam"/>
    <property type="match status" value="1"/>
</dbReference>
<dbReference type="Pfam" id="PF01479">
    <property type="entry name" value="S4"/>
    <property type="match status" value="1"/>
</dbReference>
<keyword evidence="4" id="KW-0694">RNA-binding</keyword>
<dbReference type="InterPro" id="IPR006145">
    <property type="entry name" value="PsdUridine_synth_RsuA/RluA"/>
</dbReference>
<proteinExistence type="inferred from homology"/>
<sequence>MVQKITVTVEERQRLDVYLAAELGISRAKVQKMIEEHQVFVNTKLPRKAGDSLKYGDLIEIKDAPKKEIIKEVIKKEKSLFPEIKIIKETDDYLIINKPAGLLVHPTEAAEKGTLAEWIVKKYPDVAGVGEDPVRPGIVHRLDREASGLLVIAKTQKMFKHLKAQFKKSEVVKEYTVLVHEVIDKDFGEIDFLIDRGPDGRMVSRPKIDDLLLRHVDKIQPGKKARTEFTVEKRFINYTLLNVRIYTGRTHQIRVHMFAYGNPVVGDTLYYNKRFKKYNRDLDRLFLHAYHLEFTDLKKNIVDTEITLPKELQQFLKNIT</sequence>
<dbReference type="EC" id="5.4.99.-" evidence="5"/>
<dbReference type="CDD" id="cd00165">
    <property type="entry name" value="S4"/>
    <property type="match status" value="1"/>
</dbReference>
<dbReference type="PANTHER" id="PTHR21600">
    <property type="entry name" value="MITOCHONDRIAL RNA PSEUDOURIDINE SYNTHASE"/>
    <property type="match status" value="1"/>
</dbReference>
<dbReference type="InterPro" id="IPR020103">
    <property type="entry name" value="PsdUridine_synth_cat_dom_sf"/>
</dbReference>
<dbReference type="Gene3D" id="3.10.290.10">
    <property type="entry name" value="RNA-binding S4 domain"/>
    <property type="match status" value="1"/>
</dbReference>
<evidence type="ECO:0000256" key="1">
    <source>
        <dbReference type="ARBA" id="ARBA00010876"/>
    </source>
</evidence>
<organism evidence="7 8">
    <name type="scientific">Candidatus Magasanikbacteria bacterium RIFCSPHIGHO2_02_FULL_41_13</name>
    <dbReference type="NCBI Taxonomy" id="1798676"/>
    <lineage>
        <taxon>Bacteria</taxon>
        <taxon>Candidatus Magasanikiibacteriota</taxon>
    </lineage>
</organism>
<evidence type="ECO:0000256" key="2">
    <source>
        <dbReference type="ARBA" id="ARBA00023235"/>
    </source>
</evidence>
<evidence type="ECO:0000256" key="3">
    <source>
        <dbReference type="PIRSR" id="PIRSR606225-1"/>
    </source>
</evidence>
<keyword evidence="2 5" id="KW-0413">Isomerase</keyword>
<evidence type="ECO:0000259" key="6">
    <source>
        <dbReference type="SMART" id="SM00363"/>
    </source>
</evidence>
<dbReference type="SUPFAM" id="SSF55120">
    <property type="entry name" value="Pseudouridine synthase"/>
    <property type="match status" value="1"/>
</dbReference>
<evidence type="ECO:0000256" key="5">
    <source>
        <dbReference type="RuleBase" id="RU362028"/>
    </source>
</evidence>
<comment type="similarity">
    <text evidence="1 5">Belongs to the pseudouridine synthase RluA family.</text>
</comment>
<dbReference type="InterPro" id="IPR036986">
    <property type="entry name" value="S4_RNA-bd_sf"/>
</dbReference>